<gene>
    <name evidence="2" type="ordered locus">Ndas_2840</name>
</gene>
<evidence type="ECO:0000313" key="2">
    <source>
        <dbReference type="EMBL" id="ADH68251.1"/>
    </source>
</evidence>
<dbReference type="Gene3D" id="3.40.50.720">
    <property type="entry name" value="NAD(P)-binding Rossmann-like Domain"/>
    <property type="match status" value="1"/>
</dbReference>
<dbReference type="InterPro" id="IPR036291">
    <property type="entry name" value="NAD(P)-bd_dom_sf"/>
</dbReference>
<dbReference type="SUPFAM" id="SSF51735">
    <property type="entry name" value="NAD(P)-binding Rossmann-fold domains"/>
    <property type="match status" value="1"/>
</dbReference>
<sequence length="34" mass="3362">MVTGATGLLGGDIVRLLPGPGQEVVALARGTDRA</sequence>
<protein>
    <submittedName>
        <fullName evidence="2">Dihydrokaempferol 4-reductase</fullName>
    </submittedName>
</protein>
<dbReference type="HOGENOM" id="CLU_3374858_0_0_11"/>
<name>D7AZY0_NOCDD</name>
<feature type="domain" description="NAD-dependent epimerase/dehydratase" evidence="1">
    <location>
        <begin position="1"/>
        <end position="32"/>
    </location>
</feature>
<organism evidence="2 3">
    <name type="scientific">Nocardiopsis dassonvillei (strain ATCC 23218 / DSM 43111 / CIP 107115 / JCM 7437 / KCTC 9190 / NBRC 14626 / NCTC 10488 / NRRL B-5397 / IMRU 509)</name>
    <name type="common">Actinomadura dassonvillei</name>
    <dbReference type="NCBI Taxonomy" id="446468"/>
    <lineage>
        <taxon>Bacteria</taxon>
        <taxon>Bacillati</taxon>
        <taxon>Actinomycetota</taxon>
        <taxon>Actinomycetes</taxon>
        <taxon>Streptosporangiales</taxon>
        <taxon>Nocardiopsidaceae</taxon>
        <taxon>Nocardiopsis</taxon>
    </lineage>
</organism>
<reference evidence="2 3" key="1">
    <citation type="journal article" date="2010" name="Stand. Genomic Sci.">
        <title>Complete genome sequence of Nocardiopsis dassonvillei type strain (IMRU 509).</title>
        <authorList>
            <person name="Sun H."/>
            <person name="Lapidus A."/>
            <person name="Nolan M."/>
            <person name="Lucas S."/>
            <person name="Del Rio T.G."/>
            <person name="Tice H."/>
            <person name="Cheng J.F."/>
            <person name="Tapia R."/>
            <person name="Han C."/>
            <person name="Goodwin L."/>
            <person name="Pitluck S."/>
            <person name="Pagani I."/>
            <person name="Ivanova N."/>
            <person name="Mavromatis K."/>
            <person name="Mikhailova N."/>
            <person name="Pati A."/>
            <person name="Chen A."/>
            <person name="Palaniappan K."/>
            <person name="Land M."/>
            <person name="Hauser L."/>
            <person name="Chang Y.J."/>
            <person name="Jeffries C.D."/>
            <person name="Djao O.D."/>
            <person name="Rohde M."/>
            <person name="Sikorski J."/>
            <person name="Goker M."/>
            <person name="Woyke T."/>
            <person name="Bristow J."/>
            <person name="Eisen J.A."/>
            <person name="Markowitz V."/>
            <person name="Hugenholtz P."/>
            <person name="Kyrpides N.C."/>
            <person name="Klenk H.P."/>
        </authorList>
    </citation>
    <scope>NUCLEOTIDE SEQUENCE [LARGE SCALE GENOMIC DNA]</scope>
    <source>
        <strain evidence="3">ATCC 23218 / DSM 43111 / CIP 107115 / JCM 7437 / KCTC 9190 / NBRC 14626 / NCTC 10488 / NRRL B-5397 / IMRU 509</strain>
    </source>
</reference>
<proteinExistence type="predicted"/>
<accession>D7AZY0</accession>
<dbReference type="InterPro" id="IPR001509">
    <property type="entry name" value="Epimerase_deHydtase"/>
</dbReference>
<dbReference type="Proteomes" id="UP000002219">
    <property type="component" value="Chromosome 1"/>
</dbReference>
<dbReference type="EMBL" id="CP002040">
    <property type="protein sequence ID" value="ADH68251.1"/>
    <property type="molecule type" value="Genomic_DNA"/>
</dbReference>
<evidence type="ECO:0000313" key="3">
    <source>
        <dbReference type="Proteomes" id="UP000002219"/>
    </source>
</evidence>
<keyword evidence="3" id="KW-1185">Reference proteome</keyword>
<dbReference type="KEGG" id="nda:Ndas_2840"/>
<dbReference type="AlphaFoldDB" id="D7AZY0"/>
<dbReference type="Pfam" id="PF01370">
    <property type="entry name" value="Epimerase"/>
    <property type="match status" value="1"/>
</dbReference>
<evidence type="ECO:0000259" key="1">
    <source>
        <dbReference type="Pfam" id="PF01370"/>
    </source>
</evidence>